<feature type="non-terminal residue" evidence="10">
    <location>
        <position position="695"/>
    </location>
</feature>
<evidence type="ECO:0000256" key="5">
    <source>
        <dbReference type="ARBA" id="ARBA00022833"/>
    </source>
</evidence>
<evidence type="ECO:0000256" key="4">
    <source>
        <dbReference type="ARBA" id="ARBA00022771"/>
    </source>
</evidence>
<feature type="region of interest" description="Disordered" evidence="8">
    <location>
        <begin position="93"/>
        <end position="113"/>
    </location>
</feature>
<dbReference type="Pfam" id="PF00096">
    <property type="entry name" value="zf-C2H2"/>
    <property type="match status" value="1"/>
</dbReference>
<comment type="subcellular location">
    <subcellularLocation>
        <location evidence="1">Nucleus</location>
    </subcellularLocation>
</comment>
<comment type="caution">
    <text evidence="10">The sequence shown here is derived from an EMBL/GenBank/DDBJ whole genome shotgun (WGS) entry which is preliminary data.</text>
</comment>
<dbReference type="SMART" id="SM00355">
    <property type="entry name" value="ZnF_C2H2"/>
    <property type="match status" value="11"/>
</dbReference>
<dbReference type="AlphaFoldDB" id="A0A0L7KLH3"/>
<feature type="domain" description="C2H2-type" evidence="9">
    <location>
        <begin position="151"/>
        <end position="179"/>
    </location>
</feature>
<dbReference type="Gene3D" id="3.30.160.60">
    <property type="entry name" value="Classic Zinc Finger"/>
    <property type="match status" value="5"/>
</dbReference>
<accession>A0A0L7KLH3</accession>
<feature type="domain" description="C2H2-type" evidence="9">
    <location>
        <begin position="665"/>
        <end position="693"/>
    </location>
</feature>
<dbReference type="EMBL" id="JTDY01009053">
    <property type="protein sequence ID" value="KOB64153.1"/>
    <property type="molecule type" value="Genomic_DNA"/>
</dbReference>
<dbReference type="FunFam" id="3.30.160.60:FF:000100">
    <property type="entry name" value="Zinc finger 45-like"/>
    <property type="match status" value="1"/>
</dbReference>
<feature type="domain" description="C2H2-type" evidence="9">
    <location>
        <begin position="179"/>
        <end position="201"/>
    </location>
</feature>
<evidence type="ECO:0000256" key="2">
    <source>
        <dbReference type="ARBA" id="ARBA00022723"/>
    </source>
</evidence>
<name>A0A0L7KLH3_OPEBR</name>
<feature type="compositionally biased region" description="Basic and acidic residues" evidence="8">
    <location>
        <begin position="96"/>
        <end position="105"/>
    </location>
</feature>
<evidence type="ECO:0000259" key="9">
    <source>
        <dbReference type="PROSITE" id="PS50157"/>
    </source>
</evidence>
<feature type="domain" description="C2H2-type" evidence="9">
    <location>
        <begin position="286"/>
        <end position="314"/>
    </location>
</feature>
<feature type="domain" description="C2H2-type" evidence="9">
    <location>
        <begin position="362"/>
        <end position="390"/>
    </location>
</feature>
<feature type="domain" description="C2H2-type" evidence="9">
    <location>
        <begin position="248"/>
        <end position="276"/>
    </location>
</feature>
<dbReference type="GO" id="GO:0005634">
    <property type="term" value="C:nucleus"/>
    <property type="evidence" value="ECO:0007669"/>
    <property type="project" value="UniProtKB-SubCell"/>
</dbReference>
<dbReference type="PROSITE" id="PS50157">
    <property type="entry name" value="ZINC_FINGER_C2H2_2"/>
    <property type="match status" value="9"/>
</dbReference>
<evidence type="ECO:0000313" key="11">
    <source>
        <dbReference type="Proteomes" id="UP000037510"/>
    </source>
</evidence>
<evidence type="ECO:0000256" key="1">
    <source>
        <dbReference type="ARBA" id="ARBA00004123"/>
    </source>
</evidence>
<keyword evidence="6" id="KW-0539">Nucleus</keyword>
<dbReference type="InterPro" id="IPR013087">
    <property type="entry name" value="Znf_C2H2_type"/>
</dbReference>
<evidence type="ECO:0000256" key="6">
    <source>
        <dbReference type="ARBA" id="ARBA00023242"/>
    </source>
</evidence>
<dbReference type="PANTHER" id="PTHR24394:SF29">
    <property type="entry name" value="MYONEURIN"/>
    <property type="match status" value="1"/>
</dbReference>
<dbReference type="Proteomes" id="UP000037510">
    <property type="component" value="Unassembled WGS sequence"/>
</dbReference>
<dbReference type="PANTHER" id="PTHR24394">
    <property type="entry name" value="ZINC FINGER PROTEIN"/>
    <property type="match status" value="1"/>
</dbReference>
<keyword evidence="5" id="KW-0862">Zinc</keyword>
<protein>
    <submittedName>
        <fullName evidence="10">Putative nuclear transcription factor, X-box binding protein</fullName>
    </submittedName>
</protein>
<organism evidence="10 11">
    <name type="scientific">Operophtera brumata</name>
    <name type="common">Winter moth</name>
    <name type="synonym">Phalaena brumata</name>
    <dbReference type="NCBI Taxonomy" id="104452"/>
    <lineage>
        <taxon>Eukaryota</taxon>
        <taxon>Metazoa</taxon>
        <taxon>Ecdysozoa</taxon>
        <taxon>Arthropoda</taxon>
        <taxon>Hexapoda</taxon>
        <taxon>Insecta</taxon>
        <taxon>Pterygota</taxon>
        <taxon>Neoptera</taxon>
        <taxon>Endopterygota</taxon>
        <taxon>Lepidoptera</taxon>
        <taxon>Glossata</taxon>
        <taxon>Ditrysia</taxon>
        <taxon>Geometroidea</taxon>
        <taxon>Geometridae</taxon>
        <taxon>Larentiinae</taxon>
        <taxon>Operophtera</taxon>
    </lineage>
</organism>
<dbReference type="InterPro" id="IPR036236">
    <property type="entry name" value="Znf_C2H2_sf"/>
</dbReference>
<dbReference type="GO" id="GO:0000981">
    <property type="term" value="F:DNA-binding transcription factor activity, RNA polymerase II-specific"/>
    <property type="evidence" value="ECO:0007669"/>
    <property type="project" value="TreeGrafter"/>
</dbReference>
<keyword evidence="2" id="KW-0479">Metal-binding</keyword>
<feature type="domain" description="C2H2-type" evidence="9">
    <location>
        <begin position="324"/>
        <end position="352"/>
    </location>
</feature>
<sequence>MKTDNLPQWFCFECAALLHKYHKFKEKCSYGQNTLKNLFYNSLNKDFINNENTTSNKKDILISAEVNNQLLNIEDSSKDSLLFSLLTSKPKRSKKKSEVKTEPTSKPRKFERKKRARINKDNWEIKILSEDEALEQFKQRINNSKYIKFNFKCNKCLKGFSRNDILLRHNKQCHDEGKFECRFCHMLFKRKFQLGRHMVVHYYVYQSTASFHEDSHNGVIRTCKHCGEQFKHVSTYYTHLRMSHRNSHICKLCGASFVSETGLEFHMKRQHCISEEITVSDITYIHICKLCGASFVSETGLEFHMKRQHCISEEITVSDITYIHICKLCGASFVSETGLEFHMKRQHCISEEITVSDITYIHICKLCGASFVSETGLEFHMKRQHCISEEITEVQNANIYCERCDVSFVSQSAFDEHLAQSKLHEDEQPSRKKRSRKEIIENATTCRFVKCRKHVATEHRGAKLGDLHKQEQERVMCEICGAWLAVSVYLLSTSILYKFTTRAECRKHVATEHRGAKLGDLHKQEQERVMCEICGAWLAVSVYLLSTSILYKFTTRAECRKHVATEHRGAKLGDLHKQEQERVMCEICGAWLAVSVYLLSTSIYYISSQRAQSVGSTSRPSIEAPSSETIPYLQPCTNKQTYASSIEVHMNRHTKKKKHTGIRPHACKICHKRFSQKFAMEIHYRRVHLKEPYPK</sequence>
<evidence type="ECO:0000256" key="3">
    <source>
        <dbReference type="ARBA" id="ARBA00022737"/>
    </source>
</evidence>
<dbReference type="SUPFAM" id="SSF57667">
    <property type="entry name" value="beta-beta-alpha zinc fingers"/>
    <property type="match status" value="3"/>
</dbReference>
<feature type="domain" description="C2H2-type" evidence="9">
    <location>
        <begin position="221"/>
        <end position="249"/>
    </location>
</feature>
<evidence type="ECO:0000313" key="10">
    <source>
        <dbReference type="EMBL" id="KOB64153.1"/>
    </source>
</evidence>
<feature type="domain" description="C2H2-type" evidence="9">
    <location>
        <begin position="399"/>
        <end position="429"/>
    </location>
</feature>
<proteinExistence type="predicted"/>
<dbReference type="Pfam" id="PF13912">
    <property type="entry name" value="zf-C2H2_6"/>
    <property type="match status" value="4"/>
</dbReference>
<keyword evidence="11" id="KW-1185">Reference proteome</keyword>
<reference evidence="10 11" key="1">
    <citation type="journal article" date="2015" name="Genome Biol. Evol.">
        <title>The genome of winter moth (Operophtera brumata) provides a genomic perspective on sexual dimorphism and phenology.</title>
        <authorList>
            <person name="Derks M.F."/>
            <person name="Smit S."/>
            <person name="Salis L."/>
            <person name="Schijlen E."/>
            <person name="Bossers A."/>
            <person name="Mateman C."/>
            <person name="Pijl A.S."/>
            <person name="de Ridder D."/>
            <person name="Groenen M.A."/>
            <person name="Visser M.E."/>
            <person name="Megens H.J."/>
        </authorList>
    </citation>
    <scope>NUCLEOTIDE SEQUENCE [LARGE SCALE GENOMIC DNA]</scope>
    <source>
        <strain evidence="10">WM2013NL</strain>
        <tissue evidence="10">Head and thorax</tissue>
    </source>
</reference>
<gene>
    <name evidence="10" type="ORF">OBRU01_24549</name>
</gene>
<dbReference type="GO" id="GO:0008270">
    <property type="term" value="F:zinc ion binding"/>
    <property type="evidence" value="ECO:0007669"/>
    <property type="project" value="UniProtKB-KW"/>
</dbReference>
<evidence type="ECO:0000256" key="8">
    <source>
        <dbReference type="SAM" id="MobiDB-lite"/>
    </source>
</evidence>
<keyword evidence="3" id="KW-0677">Repeat</keyword>
<dbReference type="STRING" id="104452.A0A0L7KLH3"/>
<dbReference type="PROSITE" id="PS00028">
    <property type="entry name" value="ZINC_FINGER_C2H2_1"/>
    <property type="match status" value="8"/>
</dbReference>
<evidence type="ECO:0000256" key="7">
    <source>
        <dbReference type="PROSITE-ProRule" id="PRU00042"/>
    </source>
</evidence>
<keyword evidence="4 7" id="KW-0863">Zinc-finger</keyword>
<dbReference type="Pfam" id="PF12874">
    <property type="entry name" value="zf-met"/>
    <property type="match status" value="1"/>
</dbReference>